<dbReference type="EMBL" id="CP001349">
    <property type="protein sequence ID" value="ACL59325.1"/>
    <property type="molecule type" value="Genomic_DNA"/>
</dbReference>
<evidence type="ECO:0000313" key="2">
    <source>
        <dbReference type="EMBL" id="ACL59325.1"/>
    </source>
</evidence>
<organism evidence="2 3">
    <name type="scientific">Methylobacterium nodulans (strain LMG 21967 / CNCM I-2342 / ORS 2060)</name>
    <dbReference type="NCBI Taxonomy" id="460265"/>
    <lineage>
        <taxon>Bacteria</taxon>
        <taxon>Pseudomonadati</taxon>
        <taxon>Pseudomonadota</taxon>
        <taxon>Alphaproteobacteria</taxon>
        <taxon>Hyphomicrobiales</taxon>
        <taxon>Methylobacteriaceae</taxon>
        <taxon>Methylobacterium</taxon>
    </lineage>
</organism>
<evidence type="ECO:0000313" key="3">
    <source>
        <dbReference type="Proteomes" id="UP000008207"/>
    </source>
</evidence>
<dbReference type="Proteomes" id="UP000008207">
    <property type="component" value="Chromosome"/>
</dbReference>
<dbReference type="KEGG" id="mno:Mnod_4456"/>
<dbReference type="HOGENOM" id="CLU_2650310_0_0_5"/>
<reference evidence="2 3" key="1">
    <citation type="submission" date="2009-01" db="EMBL/GenBank/DDBJ databases">
        <title>Complete sequence of chromosome of Methylobacterium nodulans ORS 2060.</title>
        <authorList>
            <consortium name="US DOE Joint Genome Institute"/>
            <person name="Lucas S."/>
            <person name="Copeland A."/>
            <person name="Lapidus A."/>
            <person name="Glavina del Rio T."/>
            <person name="Dalin E."/>
            <person name="Tice H."/>
            <person name="Bruce D."/>
            <person name="Goodwin L."/>
            <person name="Pitluck S."/>
            <person name="Sims D."/>
            <person name="Brettin T."/>
            <person name="Detter J.C."/>
            <person name="Han C."/>
            <person name="Larimer F."/>
            <person name="Land M."/>
            <person name="Hauser L."/>
            <person name="Kyrpides N."/>
            <person name="Ivanova N."/>
            <person name="Marx C.J."/>
            <person name="Richardson P."/>
        </authorList>
    </citation>
    <scope>NUCLEOTIDE SEQUENCE [LARGE SCALE GENOMIC DNA]</scope>
    <source>
        <strain evidence="3">LMG 21967 / CNCM I-2342 / ORS 2060</strain>
    </source>
</reference>
<dbReference type="Pfam" id="PF21834">
    <property type="entry name" value="DUF6894"/>
    <property type="match status" value="1"/>
</dbReference>
<name>B8IBS1_METNO</name>
<keyword evidence="3" id="KW-1185">Reference proteome</keyword>
<sequence length="76" mass="8695">MPRYFFDVMDSTRSVPDEAGLECRDLGEAHLRACALIADAMTGPETLALDWRLWRVEVRDEARSLLFSVPFPPRLD</sequence>
<gene>
    <name evidence="2" type="ordered locus">Mnod_4456</name>
</gene>
<dbReference type="eggNOG" id="ENOG50311VH">
    <property type="taxonomic scope" value="Bacteria"/>
</dbReference>
<accession>B8IBS1</accession>
<dbReference type="STRING" id="460265.Mnod_4456"/>
<proteinExistence type="predicted"/>
<dbReference type="RefSeq" id="WP_015930963.1">
    <property type="nucleotide sequence ID" value="NC_011894.1"/>
</dbReference>
<dbReference type="InterPro" id="IPR054189">
    <property type="entry name" value="DUF6894"/>
</dbReference>
<dbReference type="AlphaFoldDB" id="B8IBS1"/>
<evidence type="ECO:0000259" key="1">
    <source>
        <dbReference type="Pfam" id="PF21834"/>
    </source>
</evidence>
<protein>
    <recommendedName>
        <fullName evidence="1">DUF6894 domain-containing protein</fullName>
    </recommendedName>
</protein>
<feature type="domain" description="DUF6894" evidence="1">
    <location>
        <begin position="3"/>
        <end position="71"/>
    </location>
</feature>